<evidence type="ECO:0000313" key="2">
    <source>
        <dbReference type="EMBL" id="CAB4537415.1"/>
    </source>
</evidence>
<keyword evidence="1" id="KW-0677">Repeat</keyword>
<gene>
    <name evidence="2" type="ORF">UFOPK1395_00867</name>
</gene>
<dbReference type="AlphaFoldDB" id="A0A6J6BEY9"/>
<dbReference type="PANTHER" id="PTHR37456:SF3">
    <property type="entry name" value="COLLAGEN ALPHA-1(XXV) CHAIN"/>
    <property type="match status" value="1"/>
</dbReference>
<name>A0A6J6BEY9_9ZZZZ</name>
<sequence>MKGSKSLIAISIAVSLALIPSAIAAPKTTVKAAGPLVTKVVNTILNGVGVPSKKLGINGDFYIDTKSLVLYGPKINGAWKNSTSLKQAEVKSVTTVIGEAGAIGDKGATGNTGATGSVGLTGAAGIKGLDGAKGSTGLTGATGSTGLTGATGLAGAAGIKGDAGTAGAAGAAGVAGASGAAGVKGDTGLTGSAGATGSKGDTGLTGSAGADGVAGGQGAKGDPGAPGTAGISISKFASLPNIALATATSGNSTSEIFFTADSDGDYTFEILVSGGVQAAVEYKLNAEIVVGTTPIASQFAVASDVITYANRLAGRQYGFHIIGAAAGVTAGTIFAIRISIQIGAGTSTVYFTGRALINKVGSIG</sequence>
<protein>
    <submittedName>
        <fullName evidence="2">Unannotated protein</fullName>
    </submittedName>
</protein>
<evidence type="ECO:0000256" key="1">
    <source>
        <dbReference type="ARBA" id="ARBA00022737"/>
    </source>
</evidence>
<dbReference type="InterPro" id="IPR008160">
    <property type="entry name" value="Collagen"/>
</dbReference>
<dbReference type="Pfam" id="PF01391">
    <property type="entry name" value="Collagen"/>
    <property type="match status" value="2"/>
</dbReference>
<organism evidence="2">
    <name type="scientific">freshwater metagenome</name>
    <dbReference type="NCBI Taxonomy" id="449393"/>
    <lineage>
        <taxon>unclassified sequences</taxon>
        <taxon>metagenomes</taxon>
        <taxon>ecological metagenomes</taxon>
    </lineage>
</organism>
<dbReference type="InterPro" id="IPR050938">
    <property type="entry name" value="Collagen_Structural_Proteins"/>
</dbReference>
<reference evidence="2" key="1">
    <citation type="submission" date="2020-05" db="EMBL/GenBank/DDBJ databases">
        <authorList>
            <person name="Chiriac C."/>
            <person name="Salcher M."/>
            <person name="Ghai R."/>
            <person name="Kavagutti S V."/>
        </authorList>
    </citation>
    <scope>NUCLEOTIDE SEQUENCE</scope>
</reference>
<dbReference type="EMBL" id="CAEZSB010000091">
    <property type="protein sequence ID" value="CAB4537415.1"/>
    <property type="molecule type" value="Genomic_DNA"/>
</dbReference>
<proteinExistence type="predicted"/>
<accession>A0A6J6BEY9</accession>
<dbReference type="PANTHER" id="PTHR37456">
    <property type="entry name" value="SI:CH211-266K2.1"/>
    <property type="match status" value="1"/>
</dbReference>